<dbReference type="Proteomes" id="UP000030753">
    <property type="component" value="Unassembled WGS sequence"/>
</dbReference>
<proteinExistence type="predicted"/>
<gene>
    <name evidence="1" type="ORF">FOYG_14120</name>
</gene>
<name>W9HM87_FUSOX</name>
<organism evidence="1 2">
    <name type="scientific">Fusarium oxysporum NRRL 32931</name>
    <dbReference type="NCBI Taxonomy" id="660029"/>
    <lineage>
        <taxon>Eukaryota</taxon>
        <taxon>Fungi</taxon>
        <taxon>Dikarya</taxon>
        <taxon>Ascomycota</taxon>
        <taxon>Pezizomycotina</taxon>
        <taxon>Sordariomycetes</taxon>
        <taxon>Hypocreomycetidae</taxon>
        <taxon>Hypocreales</taxon>
        <taxon>Nectriaceae</taxon>
        <taxon>Fusarium</taxon>
        <taxon>Fusarium oxysporum species complex</taxon>
    </lineage>
</organism>
<protein>
    <submittedName>
        <fullName evidence="1">Uncharacterized protein</fullName>
    </submittedName>
</protein>
<evidence type="ECO:0000313" key="2">
    <source>
        <dbReference type="Proteomes" id="UP000030753"/>
    </source>
</evidence>
<evidence type="ECO:0000313" key="1">
    <source>
        <dbReference type="EMBL" id="EWY81994.1"/>
    </source>
</evidence>
<dbReference type="HOGENOM" id="CLU_3224579_0_0_1"/>
<sequence length="44" mass="5301">MSYLKYYAYNGVGARNKQRFKQMEPGTREFYMEINAEINQAFQN</sequence>
<dbReference type="AlphaFoldDB" id="W9HM87"/>
<reference evidence="1 2" key="1">
    <citation type="submission" date="2011-06" db="EMBL/GenBank/DDBJ databases">
        <title>The Genome Sequence of Fusarium oxysporum FOSC 3-a.</title>
        <authorList>
            <consortium name="The Broad Institute Genome Sequencing Platform"/>
            <person name="Ma L.-J."/>
            <person name="Gale L.R."/>
            <person name="Schwartz D.C."/>
            <person name="Zhou S."/>
            <person name="Corby-Kistler H."/>
            <person name="Young S.K."/>
            <person name="Zeng Q."/>
            <person name="Gargeya S."/>
            <person name="Fitzgerald M."/>
            <person name="Haas B."/>
            <person name="Abouelleil A."/>
            <person name="Alvarado L."/>
            <person name="Arachchi H.M."/>
            <person name="Berlin A."/>
            <person name="Brown A."/>
            <person name="Chapman S.B."/>
            <person name="Chen Z."/>
            <person name="Dunbar C."/>
            <person name="Freedman E."/>
            <person name="Gearin G."/>
            <person name="Gellesch M."/>
            <person name="Goldberg J."/>
            <person name="Griggs A."/>
            <person name="Gujja S."/>
            <person name="Heiman D."/>
            <person name="Howarth C."/>
            <person name="Larson L."/>
            <person name="Lui A."/>
            <person name="MacDonald P.J.P."/>
            <person name="Mehta T."/>
            <person name="Montmayeur A."/>
            <person name="Murphy C."/>
            <person name="Neiman D."/>
            <person name="Pearson M."/>
            <person name="Priest M."/>
            <person name="Roberts A."/>
            <person name="Saif S."/>
            <person name="Shea T."/>
            <person name="Shenoy N."/>
            <person name="Sisk P."/>
            <person name="Stolte C."/>
            <person name="Sykes S."/>
            <person name="Wortman J."/>
            <person name="Nusbaum C."/>
            <person name="Birren B."/>
        </authorList>
    </citation>
    <scope>NUCLEOTIDE SEQUENCE [LARGE SCALE GENOMIC DNA]</scope>
    <source>
        <strain evidence="2">FOSC 3-a</strain>
    </source>
</reference>
<dbReference type="EMBL" id="JH717848">
    <property type="protein sequence ID" value="EWY81994.1"/>
    <property type="molecule type" value="Genomic_DNA"/>
</dbReference>
<accession>W9HM87</accession>